<dbReference type="KEGG" id="sna:Snas_5541"/>
<reference evidence="3 4" key="1">
    <citation type="journal article" date="2009" name="Stand. Genomic Sci.">
        <title>Complete genome sequence of Stackebrandtia nassauensis type strain (LLR-40K-21).</title>
        <authorList>
            <person name="Munk C."/>
            <person name="Lapidus A."/>
            <person name="Copeland A."/>
            <person name="Jando M."/>
            <person name="Mayilraj S."/>
            <person name="Glavina Del Rio T."/>
            <person name="Nolan M."/>
            <person name="Chen F."/>
            <person name="Lucas S."/>
            <person name="Tice H."/>
            <person name="Cheng J.F."/>
            <person name="Han C."/>
            <person name="Detter J.C."/>
            <person name="Bruce D."/>
            <person name="Goodwin L."/>
            <person name="Chain P."/>
            <person name="Pitluck S."/>
            <person name="Goker M."/>
            <person name="Ovchinikova G."/>
            <person name="Pati A."/>
            <person name="Ivanova N."/>
            <person name="Mavromatis K."/>
            <person name="Chen A."/>
            <person name="Palaniappan K."/>
            <person name="Land M."/>
            <person name="Hauser L."/>
            <person name="Chang Y.J."/>
            <person name="Jeffries C.D."/>
            <person name="Bristow J."/>
            <person name="Eisen J.A."/>
            <person name="Markowitz V."/>
            <person name="Hugenholtz P."/>
            <person name="Kyrpides N.C."/>
            <person name="Klenk H.P."/>
        </authorList>
    </citation>
    <scope>NUCLEOTIDE SEQUENCE [LARGE SCALE GENOMIC DNA]</scope>
    <source>
        <strain evidence="4">DSM 44728 / CIP 108903 / NRRL B-16338 / NBRC 102104 / LLR-40K-21</strain>
    </source>
</reference>
<dbReference type="InterPro" id="IPR002347">
    <property type="entry name" value="SDR_fam"/>
</dbReference>
<proteinExistence type="inferred from homology"/>
<dbReference type="Gene3D" id="3.40.50.720">
    <property type="entry name" value="NAD(P)-binding Rossmann-like Domain"/>
    <property type="match status" value="1"/>
</dbReference>
<dbReference type="AlphaFoldDB" id="D3PWU8"/>
<keyword evidence="2" id="KW-0560">Oxidoreductase</keyword>
<evidence type="ECO:0000256" key="2">
    <source>
        <dbReference type="ARBA" id="ARBA00023002"/>
    </source>
</evidence>
<dbReference type="OrthoDB" id="3571370at2"/>
<evidence type="ECO:0000313" key="3">
    <source>
        <dbReference type="EMBL" id="ADD45172.1"/>
    </source>
</evidence>
<organism evidence="3 4">
    <name type="scientific">Stackebrandtia nassauensis (strain DSM 44728 / CIP 108903 / NRRL B-16338 / NBRC 102104 / LLR-40K-21)</name>
    <dbReference type="NCBI Taxonomy" id="446470"/>
    <lineage>
        <taxon>Bacteria</taxon>
        <taxon>Bacillati</taxon>
        <taxon>Actinomycetota</taxon>
        <taxon>Actinomycetes</taxon>
        <taxon>Glycomycetales</taxon>
        <taxon>Glycomycetaceae</taxon>
        <taxon>Stackebrandtia</taxon>
    </lineage>
</organism>
<evidence type="ECO:0000313" key="4">
    <source>
        <dbReference type="Proteomes" id="UP000000844"/>
    </source>
</evidence>
<dbReference type="RefSeq" id="WP_013020743.1">
    <property type="nucleotide sequence ID" value="NC_013947.1"/>
</dbReference>
<gene>
    <name evidence="3" type="ordered locus">Snas_5541</name>
</gene>
<dbReference type="EMBL" id="CP001778">
    <property type="protein sequence ID" value="ADD45172.1"/>
    <property type="molecule type" value="Genomic_DNA"/>
</dbReference>
<evidence type="ECO:0000256" key="1">
    <source>
        <dbReference type="ARBA" id="ARBA00006484"/>
    </source>
</evidence>
<sequence>MNRIALVTGGSRGIGRGIAERLAADGVVVGVHYGSNETAAKETVAAIEAAGGRAFTVGARLGVPGDVDALFAAFTEGVKPYADEPHLDILVNNAGTNGPGSVDTATPEGYDAVMDLNLKAPFFTVQKALPLLRDGGRIINISSGASHATWKNDPAYAMTKAALDSFTRSLAAQLGPRDITVNSVGPGVIDTDMNASWLRDSPEGREAGAAWSVFKRVGEVDDVAEVVGFIASDKARWVTGQFIDATGGSLLIGA</sequence>
<dbReference type="Pfam" id="PF13561">
    <property type="entry name" value="adh_short_C2"/>
    <property type="match status" value="1"/>
</dbReference>
<protein>
    <submittedName>
        <fullName evidence="3">Short-chain dehydrogenase/reductase SDR</fullName>
    </submittedName>
</protein>
<dbReference type="SUPFAM" id="SSF51735">
    <property type="entry name" value="NAD(P)-binding Rossmann-fold domains"/>
    <property type="match status" value="1"/>
</dbReference>
<dbReference type="PANTHER" id="PTHR43639:SF1">
    <property type="entry name" value="SHORT-CHAIN DEHYDROGENASE_REDUCTASE FAMILY PROTEIN"/>
    <property type="match status" value="1"/>
</dbReference>
<dbReference type="PRINTS" id="PR00081">
    <property type="entry name" value="GDHRDH"/>
</dbReference>
<dbReference type="STRING" id="446470.Snas_5541"/>
<dbReference type="PRINTS" id="PR00080">
    <property type="entry name" value="SDRFAMILY"/>
</dbReference>
<dbReference type="InterPro" id="IPR036291">
    <property type="entry name" value="NAD(P)-bd_dom_sf"/>
</dbReference>
<comment type="similarity">
    <text evidence="1">Belongs to the short-chain dehydrogenases/reductases (SDR) family.</text>
</comment>
<dbReference type="FunFam" id="3.40.50.720:FF:000084">
    <property type="entry name" value="Short-chain dehydrogenase reductase"/>
    <property type="match status" value="1"/>
</dbReference>
<dbReference type="GO" id="GO:0016491">
    <property type="term" value="F:oxidoreductase activity"/>
    <property type="evidence" value="ECO:0007669"/>
    <property type="project" value="UniProtKB-KW"/>
</dbReference>
<name>D3PWU8_STANL</name>
<dbReference type="HOGENOM" id="CLU_010194_1_3_11"/>
<accession>D3PWU8</accession>
<dbReference type="eggNOG" id="COG1028">
    <property type="taxonomic scope" value="Bacteria"/>
</dbReference>
<dbReference type="PANTHER" id="PTHR43639">
    <property type="entry name" value="OXIDOREDUCTASE, SHORT-CHAIN DEHYDROGENASE/REDUCTASE FAMILY (AFU_ORTHOLOGUE AFUA_5G02870)"/>
    <property type="match status" value="1"/>
</dbReference>
<dbReference type="Proteomes" id="UP000000844">
    <property type="component" value="Chromosome"/>
</dbReference>
<keyword evidence="4" id="KW-1185">Reference proteome</keyword>
<dbReference type="InterPro" id="IPR020904">
    <property type="entry name" value="Sc_DH/Rdtase_CS"/>
</dbReference>
<dbReference type="PROSITE" id="PS00061">
    <property type="entry name" value="ADH_SHORT"/>
    <property type="match status" value="1"/>
</dbReference>